<reference evidence="2 3" key="1">
    <citation type="submission" date="2013-02" db="EMBL/GenBank/DDBJ databases">
        <authorList>
            <person name="Harkins D.M."/>
            <person name="Durkin A.S."/>
            <person name="Brinkac L.M."/>
            <person name="Haft D.H."/>
            <person name="Selengut J.D."/>
            <person name="Sanka R."/>
            <person name="DePew J."/>
            <person name="Purushe J."/>
            <person name="Haake D.A."/>
            <person name="Matsunaga J."/>
            <person name="Vinetz J.M."/>
            <person name="Sutton G.G."/>
            <person name="Nierman W.C."/>
            <person name="Fouts D.E."/>
        </authorList>
    </citation>
    <scope>NUCLEOTIDE SEQUENCE [LARGE SCALE GENOMIC DNA]</scope>
    <source>
        <strain evidence="2 3">Ecochallenge</strain>
    </source>
</reference>
<feature type="transmembrane region" description="Helical" evidence="1">
    <location>
        <begin position="16"/>
        <end position="38"/>
    </location>
</feature>
<dbReference type="EMBL" id="AHMI02000226">
    <property type="protein sequence ID" value="EMY13665.1"/>
    <property type="molecule type" value="Genomic_DNA"/>
</dbReference>
<comment type="caution">
    <text evidence="2">The sequence shown here is derived from an EMBL/GenBank/DDBJ whole genome shotgun (WGS) entry which is preliminary data.</text>
</comment>
<keyword evidence="1" id="KW-1133">Transmembrane helix</keyword>
<evidence type="ECO:0000313" key="3">
    <source>
        <dbReference type="Proteomes" id="UP000012249"/>
    </source>
</evidence>
<gene>
    <name evidence="2" type="ORF">LEP1GSC043_4571</name>
</gene>
<proteinExistence type="predicted"/>
<name>N1UC83_9LEPT</name>
<organism evidence="2 3">
    <name type="scientific">Leptospira weilii str. Ecochallenge</name>
    <dbReference type="NCBI Taxonomy" id="1049986"/>
    <lineage>
        <taxon>Bacteria</taxon>
        <taxon>Pseudomonadati</taxon>
        <taxon>Spirochaetota</taxon>
        <taxon>Spirochaetia</taxon>
        <taxon>Leptospirales</taxon>
        <taxon>Leptospiraceae</taxon>
        <taxon>Leptospira</taxon>
    </lineage>
</organism>
<evidence type="ECO:0000256" key="1">
    <source>
        <dbReference type="SAM" id="Phobius"/>
    </source>
</evidence>
<keyword evidence="1" id="KW-0472">Membrane</keyword>
<accession>N1UC83</accession>
<evidence type="ECO:0000313" key="2">
    <source>
        <dbReference type="EMBL" id="EMY13665.1"/>
    </source>
</evidence>
<protein>
    <submittedName>
        <fullName evidence="2">Uncharacterized protein</fullName>
    </submittedName>
</protein>
<dbReference type="Proteomes" id="UP000012249">
    <property type="component" value="Unassembled WGS sequence"/>
</dbReference>
<keyword evidence="1" id="KW-0812">Transmembrane</keyword>
<sequence>MFLLGQARPILVWPEFSWIPVINGTVFVVLLLVAGYYLERRFRKSIENRAALRAKILRKLPLTYINGRDVIQIHSFLDHASVSVLQKIAESQSWFQEIFLPELALYLAHQGELPAWRDTIIFKRLQHLVRDLGPHPRKITPVVFLTDGEEAFPGFCILTRRGPIPFRSRSTQKYSQKNFTMRFRFRWEIRFTFCIRATIRNGFVSTRRFSA</sequence>
<dbReference type="AlphaFoldDB" id="N1UC83"/>